<dbReference type="Proteomes" id="UP000492821">
    <property type="component" value="Unassembled WGS sequence"/>
</dbReference>
<evidence type="ECO:0000313" key="1">
    <source>
        <dbReference type="Proteomes" id="UP000492821"/>
    </source>
</evidence>
<reference evidence="2" key="2">
    <citation type="submission" date="2020-10" db="UniProtKB">
        <authorList>
            <consortium name="WormBaseParasite"/>
        </authorList>
    </citation>
    <scope>IDENTIFICATION</scope>
</reference>
<evidence type="ECO:0000313" key="2">
    <source>
        <dbReference type="WBParaSite" id="Pan_g16116.t1"/>
    </source>
</evidence>
<keyword evidence="1" id="KW-1185">Reference proteome</keyword>
<protein>
    <submittedName>
        <fullName evidence="2">Type II toxin-antitoxin system VapC family toxin</fullName>
    </submittedName>
</protein>
<reference evidence="1" key="1">
    <citation type="journal article" date="2013" name="Genetics">
        <title>The draft genome and transcriptome of Panagrellus redivivus are shaped by the harsh demands of a free-living lifestyle.</title>
        <authorList>
            <person name="Srinivasan J."/>
            <person name="Dillman A.R."/>
            <person name="Macchietto M.G."/>
            <person name="Heikkinen L."/>
            <person name="Lakso M."/>
            <person name="Fracchia K.M."/>
            <person name="Antoshechkin I."/>
            <person name="Mortazavi A."/>
            <person name="Wong G."/>
            <person name="Sternberg P.W."/>
        </authorList>
    </citation>
    <scope>NUCLEOTIDE SEQUENCE [LARGE SCALE GENOMIC DNA]</scope>
    <source>
        <strain evidence="1">MT8872</strain>
    </source>
</reference>
<name>A0A7E4V3J3_PANRE</name>
<accession>A0A7E4V3J3</accession>
<dbReference type="AlphaFoldDB" id="A0A7E4V3J3"/>
<dbReference type="WBParaSite" id="Pan_g16116.t1">
    <property type="protein sequence ID" value="Pan_g16116.t1"/>
    <property type="gene ID" value="Pan_g16116"/>
</dbReference>
<proteinExistence type="predicted"/>
<sequence>MHTHDFCRRKTFQKKESTSDEQLTAGIIIVKSKALKGLLRFRNRDSHASPIKNVSNWLEALEIPSLNAQMYT</sequence>
<organism evidence="1 2">
    <name type="scientific">Panagrellus redivivus</name>
    <name type="common">Microworm</name>
    <dbReference type="NCBI Taxonomy" id="6233"/>
    <lineage>
        <taxon>Eukaryota</taxon>
        <taxon>Metazoa</taxon>
        <taxon>Ecdysozoa</taxon>
        <taxon>Nematoda</taxon>
        <taxon>Chromadorea</taxon>
        <taxon>Rhabditida</taxon>
        <taxon>Tylenchina</taxon>
        <taxon>Panagrolaimomorpha</taxon>
        <taxon>Panagrolaimoidea</taxon>
        <taxon>Panagrolaimidae</taxon>
        <taxon>Panagrellus</taxon>
    </lineage>
</organism>